<keyword evidence="2" id="KW-1185">Reference proteome</keyword>
<dbReference type="Gene3D" id="3.40.720.10">
    <property type="entry name" value="Alkaline Phosphatase, subunit A"/>
    <property type="match status" value="1"/>
</dbReference>
<accession>A0ABM1M242</accession>
<dbReference type="CDD" id="cd16021">
    <property type="entry name" value="ALP_like"/>
    <property type="match status" value="1"/>
</dbReference>
<dbReference type="SUPFAM" id="SSF53649">
    <property type="entry name" value="Alkaline phosphatase-like"/>
    <property type="match status" value="1"/>
</dbReference>
<dbReference type="InterPro" id="IPR004245">
    <property type="entry name" value="DUF229"/>
</dbReference>
<sequence length="644" mass="74701">MTLRYLRCVLFKKIYYLYLFIAFVLFYIYLRKDSVVDILDRQSILLQIDETIKKHANTGACKQPNLPIYSAEMMKFVKHVPPIDCSQAGPDWVTCEGSECRISPDIIIQKGPIKCSFTDIIRKDDFNFVDGETTTSDSYYKLESSDTVRVHCVSLEEKWDSILTGIRVDKAIWSRSGWEHVPEDGMKLNVLMFGFDSMSRNSVIRKLPETHKYLKTKMNAHILEGYNIIGDGTPQALTPMLTGKTELELPETRKRVKDANYVNVYPFIWDDFKKNGYVTGYLEDCPTIGTYTYRLKGFNEMPTDHYMRTYYMSTLKMIPKWPNLCAGSIPRHKVMMNHAKDFFHVYKNKPKFLFGFHGEISHDNYNTIGVADEDVLEFVRDMHTSGALNDTIFIFMADHGHRFADIRNTVQGKMEERLPYFSFAFPTWFKQKYSDAYDNFVNNVQTLVTPFDIYSTLQSVLHLTDTGVADLSKRSVSLFTNIPKERSCAQAYIEPHWCACLEWNSISLSSPIIQRLGDEFVKILNDYTESQRTKCAILRISAIYWVSQLTPNENLLKYKKNHDYDGFVPDLTGKTDVSVNIYQMKVMLSPGDSLFEVTISHHLNEDQMEIKMSDISRINLYGRQARCIENSLHHLRKYCYCITD</sequence>
<feature type="transmembrane region" description="Helical" evidence="1">
    <location>
        <begin position="14"/>
        <end position="30"/>
    </location>
</feature>
<evidence type="ECO:0000256" key="1">
    <source>
        <dbReference type="SAM" id="Phobius"/>
    </source>
</evidence>
<dbReference type="InterPro" id="IPR017850">
    <property type="entry name" value="Alkaline_phosphatase_core_sf"/>
</dbReference>
<keyword evidence="1" id="KW-0472">Membrane</keyword>
<organism evidence="2 3">
    <name type="scientific">Nicrophorus vespilloides</name>
    <name type="common">Boreal carrion beetle</name>
    <dbReference type="NCBI Taxonomy" id="110193"/>
    <lineage>
        <taxon>Eukaryota</taxon>
        <taxon>Metazoa</taxon>
        <taxon>Ecdysozoa</taxon>
        <taxon>Arthropoda</taxon>
        <taxon>Hexapoda</taxon>
        <taxon>Insecta</taxon>
        <taxon>Pterygota</taxon>
        <taxon>Neoptera</taxon>
        <taxon>Endopterygota</taxon>
        <taxon>Coleoptera</taxon>
        <taxon>Polyphaga</taxon>
        <taxon>Staphyliniformia</taxon>
        <taxon>Silphidae</taxon>
        <taxon>Nicrophorinae</taxon>
        <taxon>Nicrophorus</taxon>
    </lineage>
</organism>
<keyword evidence="1" id="KW-1133">Transmembrane helix</keyword>
<evidence type="ECO:0000313" key="2">
    <source>
        <dbReference type="Proteomes" id="UP000695000"/>
    </source>
</evidence>
<dbReference type="PANTHER" id="PTHR10974">
    <property type="entry name" value="FI08016P-RELATED"/>
    <property type="match status" value="1"/>
</dbReference>
<dbReference type="PANTHER" id="PTHR10974:SF73">
    <property type="entry name" value="FI21235P1"/>
    <property type="match status" value="1"/>
</dbReference>
<dbReference type="RefSeq" id="XP_017768642.1">
    <property type="nucleotide sequence ID" value="XM_017913153.1"/>
</dbReference>
<protein>
    <submittedName>
        <fullName evidence="3">Uncharacterized protein LOC108556871</fullName>
    </submittedName>
</protein>
<evidence type="ECO:0000313" key="3">
    <source>
        <dbReference type="RefSeq" id="XP_017768642.1"/>
    </source>
</evidence>
<dbReference type="Proteomes" id="UP000695000">
    <property type="component" value="Unplaced"/>
</dbReference>
<gene>
    <name evidence="3" type="primary">LOC108556871</name>
</gene>
<dbReference type="Pfam" id="PF02995">
    <property type="entry name" value="DUF229"/>
    <property type="match status" value="1"/>
</dbReference>
<reference evidence="3" key="1">
    <citation type="submission" date="2025-08" db="UniProtKB">
        <authorList>
            <consortium name="RefSeq"/>
        </authorList>
    </citation>
    <scope>IDENTIFICATION</scope>
    <source>
        <tissue evidence="3">Whole Larva</tissue>
    </source>
</reference>
<proteinExistence type="predicted"/>
<dbReference type="GeneID" id="108556871"/>
<name>A0ABM1M242_NICVS</name>
<keyword evidence="1" id="KW-0812">Transmembrane</keyword>